<feature type="chain" id="PRO_5042232391" evidence="1">
    <location>
        <begin position="19"/>
        <end position="597"/>
    </location>
</feature>
<dbReference type="InterPro" id="IPR052774">
    <property type="entry name" value="Celegans_DevNeuronal_Protein"/>
</dbReference>
<dbReference type="PROSITE" id="PS50948">
    <property type="entry name" value="PAN"/>
    <property type="match status" value="3"/>
</dbReference>
<evidence type="ECO:0000259" key="2">
    <source>
        <dbReference type="PROSITE" id="PS50948"/>
    </source>
</evidence>
<feature type="domain" description="Apple" evidence="2">
    <location>
        <begin position="221"/>
        <end position="312"/>
    </location>
</feature>
<reference evidence="4" key="1">
    <citation type="submission" date="2024-02" db="UniProtKB">
        <authorList>
            <consortium name="WormBaseParasite"/>
        </authorList>
    </citation>
    <scope>IDENTIFICATION</scope>
</reference>
<sequence length="597" mass="68211">MRQILLLIFVTLSSFCSCKDIFKDCFVAHRNIQLECVKPIERRTGITEGECGELCGQLTPQCRSAQYDAYRNQCDLFDEPSPLDMPISAKDITKYRRRLVRSVPTFTGQHIKMKKRELGKESKCYPMVVPSIGVTHYSVNITCLRAFGIPLTPTLQAKSRDQTEKNKIQSNPVNTREKYKDLKEEEIAKLEDQKPDLTLISTDSHVPFAGTIEVLPLIPDCPNDEVPHVQIINGVQIDAQSTLGFVVDSPEACIHVCRTSSYLDGTRLPLLCRSAHFDLTTKRCSFYPDALNPNGYLNYIPNNQMLYMEKICISPVVLSPNCDEASQRIPQHILVGHASDILTAASQQECILHCLTAYRERGFTCRSIIHYSDFPASNCILNFHTKTTRPQFFAIELLLKVDYVEVPKCSFKTPIFLHEGRASLRLHDSEMIRNLHKSLSPMDVQEVEGGINKNQVQLLNAYVLPSEFDKKKSLVELNTKPNPSSIPFNNLLEDKNQNLFDITKRDSWSPWSECDLQTGMRKRSKICDGIECKAELEIEPCFSEKEFDQALSLYLKEEKKETQQSMTKIKPQADERADFFDSPTLPKYLSKKFFYRF</sequence>
<dbReference type="Gene3D" id="3.50.4.10">
    <property type="entry name" value="Hepatocyte Growth Factor"/>
    <property type="match status" value="1"/>
</dbReference>
<dbReference type="WBParaSite" id="MBELARI_LOCUS6783">
    <property type="protein sequence ID" value="MBELARI_LOCUS6783"/>
    <property type="gene ID" value="MBELARI_LOCUS6783"/>
</dbReference>
<dbReference type="AlphaFoldDB" id="A0AAF3FI47"/>
<evidence type="ECO:0000313" key="4">
    <source>
        <dbReference type="WBParaSite" id="MBELARI_LOCUS6783"/>
    </source>
</evidence>
<dbReference type="PROSITE" id="PS51257">
    <property type="entry name" value="PROKAR_LIPOPROTEIN"/>
    <property type="match status" value="1"/>
</dbReference>
<feature type="domain" description="Apple" evidence="2">
    <location>
        <begin position="18"/>
        <end position="100"/>
    </location>
</feature>
<evidence type="ECO:0000256" key="1">
    <source>
        <dbReference type="SAM" id="SignalP"/>
    </source>
</evidence>
<dbReference type="PANTHER" id="PTHR47327:SF21">
    <property type="entry name" value="APPLE DOMAIN-CONTAINING PROTEIN"/>
    <property type="match status" value="1"/>
</dbReference>
<keyword evidence="1" id="KW-0732">Signal</keyword>
<accession>A0AAF3FI47</accession>
<protein>
    <submittedName>
        <fullName evidence="4">Apple domain-containing protein</fullName>
    </submittedName>
</protein>
<dbReference type="GO" id="GO:0009653">
    <property type="term" value="P:anatomical structure morphogenesis"/>
    <property type="evidence" value="ECO:0007669"/>
    <property type="project" value="TreeGrafter"/>
</dbReference>
<dbReference type="SUPFAM" id="SSF57414">
    <property type="entry name" value="Hairpin loop containing domain-like"/>
    <property type="match status" value="3"/>
</dbReference>
<proteinExistence type="predicted"/>
<dbReference type="PANTHER" id="PTHR47327">
    <property type="entry name" value="FI18240P1-RELATED"/>
    <property type="match status" value="1"/>
</dbReference>
<dbReference type="Pfam" id="PF00024">
    <property type="entry name" value="PAN_1"/>
    <property type="match status" value="2"/>
</dbReference>
<name>A0AAF3FI47_9BILA</name>
<feature type="domain" description="Apple" evidence="2">
    <location>
        <begin position="322"/>
        <end position="409"/>
    </location>
</feature>
<evidence type="ECO:0000313" key="3">
    <source>
        <dbReference type="Proteomes" id="UP000887575"/>
    </source>
</evidence>
<dbReference type="SMART" id="SM00473">
    <property type="entry name" value="PAN_AP"/>
    <property type="match status" value="3"/>
</dbReference>
<keyword evidence="3" id="KW-1185">Reference proteome</keyword>
<feature type="signal peptide" evidence="1">
    <location>
        <begin position="1"/>
        <end position="18"/>
    </location>
</feature>
<dbReference type="Proteomes" id="UP000887575">
    <property type="component" value="Unassembled WGS sequence"/>
</dbReference>
<organism evidence="3 4">
    <name type="scientific">Mesorhabditis belari</name>
    <dbReference type="NCBI Taxonomy" id="2138241"/>
    <lineage>
        <taxon>Eukaryota</taxon>
        <taxon>Metazoa</taxon>
        <taxon>Ecdysozoa</taxon>
        <taxon>Nematoda</taxon>
        <taxon>Chromadorea</taxon>
        <taxon>Rhabditida</taxon>
        <taxon>Rhabditina</taxon>
        <taxon>Rhabditomorpha</taxon>
        <taxon>Rhabditoidea</taxon>
        <taxon>Rhabditidae</taxon>
        <taxon>Mesorhabditinae</taxon>
        <taxon>Mesorhabditis</taxon>
    </lineage>
</organism>
<dbReference type="InterPro" id="IPR003609">
    <property type="entry name" value="Pan_app"/>
</dbReference>